<dbReference type="PANTHER" id="PTHR33332">
    <property type="entry name" value="REVERSE TRANSCRIPTASE DOMAIN-CONTAINING PROTEIN"/>
    <property type="match status" value="1"/>
</dbReference>
<accession>A0A7D9K8F9</accession>
<proteinExistence type="predicted"/>
<dbReference type="AlphaFoldDB" id="A0A7D9K8F9"/>
<dbReference type="InterPro" id="IPR000477">
    <property type="entry name" value="RT_dom"/>
</dbReference>
<dbReference type="CDD" id="cd01650">
    <property type="entry name" value="RT_nLTR_like"/>
    <property type="match status" value="1"/>
</dbReference>
<keyword evidence="2" id="KW-1185">Reference proteome</keyword>
<reference evidence="1" key="1">
    <citation type="submission" date="2020-04" db="EMBL/GenBank/DDBJ databases">
        <authorList>
            <person name="Alioto T."/>
            <person name="Alioto T."/>
            <person name="Gomez Garrido J."/>
        </authorList>
    </citation>
    <scope>NUCLEOTIDE SEQUENCE</scope>
    <source>
        <strain evidence="1">A484AB</strain>
    </source>
</reference>
<dbReference type="SUPFAM" id="SSF56672">
    <property type="entry name" value="DNA/RNA polymerases"/>
    <property type="match status" value="1"/>
</dbReference>
<dbReference type="InterPro" id="IPR043502">
    <property type="entry name" value="DNA/RNA_pol_sf"/>
</dbReference>
<dbReference type="OrthoDB" id="426210at2759"/>
<gene>
    <name evidence="1" type="ORF">PACLA_8A037611</name>
</gene>
<evidence type="ECO:0000313" key="2">
    <source>
        <dbReference type="Proteomes" id="UP001152795"/>
    </source>
</evidence>
<evidence type="ECO:0000313" key="1">
    <source>
        <dbReference type="EMBL" id="CAB4042488.1"/>
    </source>
</evidence>
<name>A0A7D9K8F9_PARCT</name>
<dbReference type="Pfam" id="PF00078">
    <property type="entry name" value="RVT_1"/>
    <property type="match status" value="1"/>
</dbReference>
<comment type="caution">
    <text evidence="1">The sequence shown here is derived from an EMBL/GenBank/DDBJ whole genome shotgun (WGS) entry which is preliminary data.</text>
</comment>
<protein>
    <submittedName>
        <fullName evidence="1">Uncharacterized protein</fullName>
    </submittedName>
</protein>
<dbReference type="Proteomes" id="UP001152795">
    <property type="component" value="Unassembled WGS sequence"/>
</dbReference>
<dbReference type="PROSITE" id="PS50878">
    <property type="entry name" value="RT_POL"/>
    <property type="match status" value="1"/>
</dbReference>
<feature type="non-terminal residue" evidence="1">
    <location>
        <position position="353"/>
    </location>
</feature>
<dbReference type="EMBL" id="CACRXK020030219">
    <property type="protein sequence ID" value="CAB4042488.1"/>
    <property type="molecule type" value="Genomic_DNA"/>
</dbReference>
<sequence length="353" mass="39797">MFNEYFVSIFSSDSDVAFEHGDRLHNVDFENITLSEEEVLAVIMNLDHNKAHGPDNIPARLLKEIAAQIAPSLCSLFNKSLRIGVVPDDWKLANVVPVYKHGEKAEVENYRPISLLSLISKPLERCVFNNIKHHAYDQINPCQNGFVPKKSCITQLIEVLDHIGRDLDRGKQIDVIYLDMSKAFDKVSHAKLLHRLREFGFGGSILKWFGSYLTNRYQQTTVLGATSRPLPVTSGVPQGSILGPLLFLLYENHLSNSLTNSRIAIFADDTKIFKTINSISDASALQNDLSNFQESSSTINLELNNTKCKVLRVTRKHNKITYPYQLNDTILECTDCERDLGVLTSSTLTWSKQ</sequence>
<organism evidence="1 2">
    <name type="scientific">Paramuricea clavata</name>
    <name type="common">Red gorgonian</name>
    <name type="synonym">Violescent sea-whip</name>
    <dbReference type="NCBI Taxonomy" id="317549"/>
    <lineage>
        <taxon>Eukaryota</taxon>
        <taxon>Metazoa</taxon>
        <taxon>Cnidaria</taxon>
        <taxon>Anthozoa</taxon>
        <taxon>Octocorallia</taxon>
        <taxon>Malacalcyonacea</taxon>
        <taxon>Plexauridae</taxon>
        <taxon>Paramuricea</taxon>
    </lineage>
</organism>